<organism evidence="2 3">
    <name type="scientific">Caulifigura coniformis</name>
    <dbReference type="NCBI Taxonomy" id="2527983"/>
    <lineage>
        <taxon>Bacteria</taxon>
        <taxon>Pseudomonadati</taxon>
        <taxon>Planctomycetota</taxon>
        <taxon>Planctomycetia</taxon>
        <taxon>Planctomycetales</taxon>
        <taxon>Planctomycetaceae</taxon>
        <taxon>Caulifigura</taxon>
    </lineage>
</organism>
<accession>A0A517SDU9</accession>
<sequence length="110" mass="11442">MNTTTHNPFNAQSRPANCAEASASRSRTPQSACVRSRNAPSNGATRSPCPNAAGKKGNSNAPPPATVRLAPGAPCDARASPENVPEFPISRDPGIPFLIFGTGRFRLDIG</sequence>
<evidence type="ECO:0000313" key="2">
    <source>
        <dbReference type="EMBL" id="QDT54299.1"/>
    </source>
</evidence>
<keyword evidence="3" id="KW-1185">Reference proteome</keyword>
<feature type="compositionally biased region" description="Polar residues" evidence="1">
    <location>
        <begin position="1"/>
        <end position="15"/>
    </location>
</feature>
<protein>
    <submittedName>
        <fullName evidence="2">Uncharacterized protein</fullName>
    </submittedName>
</protein>
<feature type="region of interest" description="Disordered" evidence="1">
    <location>
        <begin position="1"/>
        <end position="93"/>
    </location>
</feature>
<gene>
    <name evidence="2" type="ORF">Pan44_23280</name>
</gene>
<dbReference type="Proteomes" id="UP000315700">
    <property type="component" value="Chromosome"/>
</dbReference>
<name>A0A517SDU9_9PLAN</name>
<dbReference type="EMBL" id="CP036271">
    <property type="protein sequence ID" value="QDT54299.1"/>
    <property type="molecule type" value="Genomic_DNA"/>
</dbReference>
<feature type="compositionally biased region" description="Polar residues" evidence="1">
    <location>
        <begin position="23"/>
        <end position="45"/>
    </location>
</feature>
<evidence type="ECO:0000313" key="3">
    <source>
        <dbReference type="Proteomes" id="UP000315700"/>
    </source>
</evidence>
<evidence type="ECO:0000256" key="1">
    <source>
        <dbReference type="SAM" id="MobiDB-lite"/>
    </source>
</evidence>
<dbReference type="AlphaFoldDB" id="A0A517SDU9"/>
<dbReference type="KEGG" id="ccos:Pan44_23280"/>
<reference evidence="2 3" key="1">
    <citation type="submission" date="2019-02" db="EMBL/GenBank/DDBJ databases">
        <title>Deep-cultivation of Planctomycetes and their phenomic and genomic characterization uncovers novel biology.</title>
        <authorList>
            <person name="Wiegand S."/>
            <person name="Jogler M."/>
            <person name="Boedeker C."/>
            <person name="Pinto D."/>
            <person name="Vollmers J."/>
            <person name="Rivas-Marin E."/>
            <person name="Kohn T."/>
            <person name="Peeters S.H."/>
            <person name="Heuer A."/>
            <person name="Rast P."/>
            <person name="Oberbeckmann S."/>
            <person name="Bunk B."/>
            <person name="Jeske O."/>
            <person name="Meyerdierks A."/>
            <person name="Storesund J.E."/>
            <person name="Kallscheuer N."/>
            <person name="Luecker S."/>
            <person name="Lage O.M."/>
            <person name="Pohl T."/>
            <person name="Merkel B.J."/>
            <person name="Hornburger P."/>
            <person name="Mueller R.-W."/>
            <person name="Bruemmer F."/>
            <person name="Labrenz M."/>
            <person name="Spormann A.M."/>
            <person name="Op den Camp H."/>
            <person name="Overmann J."/>
            <person name="Amann R."/>
            <person name="Jetten M.S.M."/>
            <person name="Mascher T."/>
            <person name="Medema M.H."/>
            <person name="Devos D.P."/>
            <person name="Kaster A.-K."/>
            <person name="Ovreas L."/>
            <person name="Rohde M."/>
            <person name="Galperin M.Y."/>
            <person name="Jogler C."/>
        </authorList>
    </citation>
    <scope>NUCLEOTIDE SEQUENCE [LARGE SCALE GENOMIC DNA]</scope>
    <source>
        <strain evidence="2 3">Pan44</strain>
    </source>
</reference>
<proteinExistence type="predicted"/>
<dbReference type="InParanoid" id="A0A517SDU9"/>